<organism evidence="1 2">
    <name type="scientific">Lyngbya aestuarii BL J</name>
    <dbReference type="NCBI Taxonomy" id="1348334"/>
    <lineage>
        <taxon>Bacteria</taxon>
        <taxon>Bacillati</taxon>
        <taxon>Cyanobacteriota</taxon>
        <taxon>Cyanophyceae</taxon>
        <taxon>Oscillatoriophycideae</taxon>
        <taxon>Oscillatoriales</taxon>
        <taxon>Microcoleaceae</taxon>
        <taxon>Lyngbya</taxon>
    </lineage>
</organism>
<evidence type="ECO:0000313" key="1">
    <source>
        <dbReference type="EMBL" id="ERT05622.1"/>
    </source>
</evidence>
<proteinExistence type="predicted"/>
<gene>
    <name evidence="1" type="ORF">M595_4402</name>
</gene>
<dbReference type="Proteomes" id="UP000017127">
    <property type="component" value="Unassembled WGS sequence"/>
</dbReference>
<dbReference type="SUPFAM" id="SSF160246">
    <property type="entry name" value="EspE N-terminal domain-like"/>
    <property type="match status" value="1"/>
</dbReference>
<dbReference type="RefSeq" id="WP_023068099.1">
    <property type="nucleotide sequence ID" value="NZ_AUZM01000052.1"/>
</dbReference>
<dbReference type="OrthoDB" id="574304at2"/>
<name>U7QED8_9CYAN</name>
<sequence length="65" mass="7677">MKLGEILLKKKLISSTQLEQALNLQCLYSEKLGELLINKGWLQSHDLDQALREQHWRQQGFWVID</sequence>
<accession>U7QED8</accession>
<comment type="caution">
    <text evidence="1">The sequence shown here is derived from an EMBL/GenBank/DDBJ whole genome shotgun (WGS) entry which is preliminary data.</text>
</comment>
<protein>
    <submittedName>
        <fullName evidence="1">Uncharacterized protein</fullName>
    </submittedName>
</protein>
<keyword evidence="2" id="KW-1185">Reference proteome</keyword>
<dbReference type="InterPro" id="IPR037257">
    <property type="entry name" value="T2SS_E_N_sf"/>
</dbReference>
<reference evidence="1 2" key="1">
    <citation type="journal article" date="2013" name="Front. Microbiol.">
        <title>Comparative genomic analyses of the cyanobacterium, Lyngbya aestuarii BL J, a powerful hydrogen producer.</title>
        <authorList>
            <person name="Kothari A."/>
            <person name="Vaughn M."/>
            <person name="Garcia-Pichel F."/>
        </authorList>
    </citation>
    <scope>NUCLEOTIDE SEQUENCE [LARGE SCALE GENOMIC DNA]</scope>
    <source>
        <strain evidence="1 2">BL J</strain>
    </source>
</reference>
<dbReference type="AlphaFoldDB" id="U7QED8"/>
<evidence type="ECO:0000313" key="2">
    <source>
        <dbReference type="Proteomes" id="UP000017127"/>
    </source>
</evidence>
<dbReference type="EMBL" id="AUZM01000052">
    <property type="protein sequence ID" value="ERT05622.1"/>
    <property type="molecule type" value="Genomic_DNA"/>
</dbReference>